<dbReference type="InterPro" id="IPR001451">
    <property type="entry name" value="Hexapep"/>
</dbReference>
<dbReference type="CDD" id="cd04647">
    <property type="entry name" value="LbH_MAT_like"/>
    <property type="match status" value="1"/>
</dbReference>
<dbReference type="InterPro" id="IPR051159">
    <property type="entry name" value="Hexapeptide_acetyltransf"/>
</dbReference>
<evidence type="ECO:0000256" key="1">
    <source>
        <dbReference type="ARBA" id="ARBA00007274"/>
    </source>
</evidence>
<keyword evidence="3" id="KW-0012">Acyltransferase</keyword>
<evidence type="ECO:0000313" key="3">
    <source>
        <dbReference type="EMBL" id="RNM11187.1"/>
    </source>
</evidence>
<dbReference type="Pfam" id="PF00132">
    <property type="entry name" value="Hexapep"/>
    <property type="match status" value="1"/>
</dbReference>
<evidence type="ECO:0000256" key="2">
    <source>
        <dbReference type="ARBA" id="ARBA00022679"/>
    </source>
</evidence>
<proteinExistence type="inferred from homology"/>
<name>A0A3N0GFE3_9ACTN</name>
<sequence>MTNRLVHAAHRWVTRAGAIQPGTDLAESFGTFGEGSYITFPMATMYGARAIHLGRDTLIGRHCSLLVGYAPDDPEIPERGIVIGDRCVIGAGSTLTAHESITLGDDVWFGQDVFVSDASHGYQDPETPIGRQLGSHQPITIGSGTWVGHGAVILPGSRIGRHVVVGAGSVVRGTVPDHSVVAGVPARAVRRFEAGLGWVAVDDPSDVRPAWTAAEVAAMLAGEA</sequence>
<dbReference type="SUPFAM" id="SSF51161">
    <property type="entry name" value="Trimeric LpxA-like enzymes"/>
    <property type="match status" value="1"/>
</dbReference>
<evidence type="ECO:0000313" key="4">
    <source>
        <dbReference type="Proteomes" id="UP000279994"/>
    </source>
</evidence>
<dbReference type="InterPro" id="IPR011004">
    <property type="entry name" value="Trimer_LpxA-like_sf"/>
</dbReference>
<keyword evidence="4" id="KW-1185">Reference proteome</keyword>
<dbReference type="PANTHER" id="PTHR23416">
    <property type="entry name" value="SIALIC ACID SYNTHASE-RELATED"/>
    <property type="match status" value="1"/>
</dbReference>
<dbReference type="GO" id="GO:0005829">
    <property type="term" value="C:cytosol"/>
    <property type="evidence" value="ECO:0007669"/>
    <property type="project" value="TreeGrafter"/>
</dbReference>
<comment type="similarity">
    <text evidence="1">Belongs to the transferase hexapeptide repeat family.</text>
</comment>
<dbReference type="AlphaFoldDB" id="A0A3N0GFE3"/>
<dbReference type="Pfam" id="PF14602">
    <property type="entry name" value="Hexapep_2"/>
    <property type="match status" value="1"/>
</dbReference>
<dbReference type="OrthoDB" id="2643438at2"/>
<comment type="caution">
    <text evidence="3">The sequence shown here is derived from an EMBL/GenBank/DDBJ whole genome shotgun (WGS) entry which is preliminary data.</text>
</comment>
<dbReference type="GO" id="GO:0008374">
    <property type="term" value="F:O-acyltransferase activity"/>
    <property type="evidence" value="ECO:0007669"/>
    <property type="project" value="TreeGrafter"/>
</dbReference>
<dbReference type="PANTHER" id="PTHR23416:SF23">
    <property type="entry name" value="ACETYLTRANSFERASE C18B11.09C-RELATED"/>
    <property type="match status" value="1"/>
</dbReference>
<dbReference type="Proteomes" id="UP000279994">
    <property type="component" value="Unassembled WGS sequence"/>
</dbReference>
<reference evidence="3 4" key="1">
    <citation type="submission" date="2018-11" db="EMBL/GenBank/DDBJ databases">
        <authorList>
            <person name="Li F."/>
        </authorList>
    </citation>
    <scope>NUCLEOTIDE SEQUENCE [LARGE SCALE GENOMIC DNA]</scope>
    <source>
        <strain evidence="3 4">Gsoil 818</strain>
    </source>
</reference>
<accession>A0A3N0GFE3</accession>
<dbReference type="EMBL" id="RJSF01000049">
    <property type="protein sequence ID" value="RNM11187.1"/>
    <property type="molecule type" value="Genomic_DNA"/>
</dbReference>
<keyword evidence="2 3" id="KW-0808">Transferase</keyword>
<dbReference type="Gene3D" id="2.160.10.10">
    <property type="entry name" value="Hexapeptide repeat proteins"/>
    <property type="match status" value="1"/>
</dbReference>
<protein>
    <submittedName>
        <fullName evidence="3">Acyltransferase</fullName>
    </submittedName>
</protein>
<gene>
    <name evidence="3" type="ORF">EFL26_23395</name>
</gene>
<organism evidence="3 4">
    <name type="scientific">Nocardioides pocheonensis</name>
    <dbReference type="NCBI Taxonomy" id="661485"/>
    <lineage>
        <taxon>Bacteria</taxon>
        <taxon>Bacillati</taxon>
        <taxon>Actinomycetota</taxon>
        <taxon>Actinomycetes</taxon>
        <taxon>Propionibacteriales</taxon>
        <taxon>Nocardioidaceae</taxon>
        <taxon>Nocardioides</taxon>
    </lineage>
</organism>